<proteinExistence type="predicted"/>
<dbReference type="AlphaFoldDB" id="A0A9N9NLJ2"/>
<evidence type="ECO:0000313" key="2">
    <source>
        <dbReference type="EMBL" id="CAG8742066.1"/>
    </source>
</evidence>
<keyword evidence="3" id="KW-1185">Reference proteome</keyword>
<comment type="caution">
    <text evidence="2">The sequence shown here is derived from an EMBL/GenBank/DDBJ whole genome shotgun (WGS) entry which is preliminary data.</text>
</comment>
<dbReference type="EMBL" id="CAJVPZ010032502">
    <property type="protein sequence ID" value="CAG8742066.1"/>
    <property type="molecule type" value="Genomic_DNA"/>
</dbReference>
<feature type="region of interest" description="Disordered" evidence="1">
    <location>
        <begin position="1"/>
        <end position="50"/>
    </location>
</feature>
<feature type="region of interest" description="Disordered" evidence="1">
    <location>
        <begin position="90"/>
        <end position="123"/>
    </location>
</feature>
<feature type="non-terminal residue" evidence="2">
    <location>
        <position position="1"/>
    </location>
</feature>
<accession>A0A9N9NLJ2</accession>
<protein>
    <submittedName>
        <fullName evidence="2">5946_t:CDS:1</fullName>
    </submittedName>
</protein>
<evidence type="ECO:0000256" key="1">
    <source>
        <dbReference type="SAM" id="MobiDB-lite"/>
    </source>
</evidence>
<feature type="non-terminal residue" evidence="2">
    <location>
        <position position="123"/>
    </location>
</feature>
<reference evidence="2" key="1">
    <citation type="submission" date="2021-06" db="EMBL/GenBank/DDBJ databases">
        <authorList>
            <person name="Kallberg Y."/>
            <person name="Tangrot J."/>
            <person name="Rosling A."/>
        </authorList>
    </citation>
    <scope>NUCLEOTIDE SEQUENCE</scope>
    <source>
        <strain evidence="2">IN212</strain>
    </source>
</reference>
<gene>
    <name evidence="2" type="ORF">RFULGI_LOCUS12946</name>
</gene>
<name>A0A9N9NLJ2_9GLOM</name>
<sequence>NLEHIYLKRGLEDGNDQKEKRMKRKSPPLAPPMVSVAPSPKVPPPPLQYENDPTVKIIDLYFAPEVATEVSNADAEIGLESLIDGYMEPLNELEQKKEKQVENVPTRPEEIDDESDHETLVGD</sequence>
<organism evidence="2 3">
    <name type="scientific">Racocetra fulgida</name>
    <dbReference type="NCBI Taxonomy" id="60492"/>
    <lineage>
        <taxon>Eukaryota</taxon>
        <taxon>Fungi</taxon>
        <taxon>Fungi incertae sedis</taxon>
        <taxon>Mucoromycota</taxon>
        <taxon>Glomeromycotina</taxon>
        <taxon>Glomeromycetes</taxon>
        <taxon>Diversisporales</taxon>
        <taxon>Gigasporaceae</taxon>
        <taxon>Racocetra</taxon>
    </lineage>
</organism>
<dbReference type="Proteomes" id="UP000789396">
    <property type="component" value="Unassembled WGS sequence"/>
</dbReference>
<evidence type="ECO:0000313" key="3">
    <source>
        <dbReference type="Proteomes" id="UP000789396"/>
    </source>
</evidence>
<dbReference type="OrthoDB" id="2442391at2759"/>
<feature type="compositionally biased region" description="Basic and acidic residues" evidence="1">
    <location>
        <begin position="1"/>
        <end position="19"/>
    </location>
</feature>